<dbReference type="PANTHER" id="PTHR30572:SF18">
    <property type="entry name" value="ABC-TYPE MACROLIDE FAMILY EXPORT SYSTEM PERMEASE COMPONENT 2"/>
    <property type="match status" value="1"/>
</dbReference>
<feature type="domain" description="MacB-like periplasmic core" evidence="8">
    <location>
        <begin position="20"/>
        <end position="249"/>
    </location>
</feature>
<dbReference type="AlphaFoldDB" id="A0A385SJ50"/>
<feature type="domain" description="ABC3 transporter permease C-terminal" evidence="7">
    <location>
        <begin position="300"/>
        <end position="415"/>
    </location>
</feature>
<keyword evidence="5 6" id="KW-0472">Membrane</keyword>
<evidence type="ECO:0000256" key="6">
    <source>
        <dbReference type="SAM" id="Phobius"/>
    </source>
</evidence>
<evidence type="ECO:0000313" key="9">
    <source>
        <dbReference type="EMBL" id="AYB29955.1"/>
    </source>
</evidence>
<evidence type="ECO:0000313" key="10">
    <source>
        <dbReference type="Proteomes" id="UP000266183"/>
    </source>
</evidence>
<feature type="domain" description="MacB-like periplasmic core" evidence="8">
    <location>
        <begin position="444"/>
        <end position="611"/>
    </location>
</feature>
<feature type="transmembrane region" description="Helical" evidence="6">
    <location>
        <begin position="738"/>
        <end position="757"/>
    </location>
</feature>
<sequence>MYTSYFKIGWRNLVRNKGYSLINIGGLALGMAVAMLISLWIYDELAFNKYHQHYDRIARVMRNLNMNGETLTTTILPSALGDELRTKYGNQFEQVVMAALGGDHILSTLSEDGPGGETKLSLHGEFVETAGPEMFTLNMLQGSRSGLNDPHSILISQSAAKALFGNDNPMGKLLKIDHSDRMDVKVTGVYEDLPYNTDFNEMKFYAPFELAVSANAWMQQPTFTNDFLNIYVTLGDHTSFEAASDQIKDAILNNVREDKNYVSVHPQLALHPMKDWHLRSEWKNGVVAGGHIQTVWLFGIVGAFVLLLACINFMNLSTARSEKRAKEVGIRKAIGSVRAQLVNQFFSESFLVVGLAFVIAVAAVWTSLNWFNDLASKQMEMPWTNAYFWLSSFAFILFTGLLAGSYPAFYLSSFNAVRVLKGSLRVGRLASIPRKVLVVTQFTVSVTLIIGTIIVYQQIQFAKDRPIGYSRDGLLMIQMTAPEFHGQYDVLLTELKNTGAVLDMAESSSPPTDIWSQNGGFNWNGKDPAFTPQWATLTVTPEYGKTMGWQFVSGRDFSRDIASDSAGFVINEAAAKVLGFENPVGETIQWSGGWRSKFNRFTVIGVIKDMVMKSPYAPSVPSVFFLSKYGTNWINLRINPQISAGTALPKIEAVFKKLIPSAPFDYKFADQEYALKFAAEERVGKLASVFAVLAILISCLGLFGLASFVAEQRTKEIGIRKVVGASVFSLWKMLSRDFVVLVVVSCFIAIPLAYYFLDAWLKKYEYRTDISGWVFVVTSLAALVITLLTVSYQAVKAALMNPVKSLRSE</sequence>
<dbReference type="Pfam" id="PF02687">
    <property type="entry name" value="FtsX"/>
    <property type="match status" value="2"/>
</dbReference>
<feature type="transmembrane region" description="Helical" evidence="6">
    <location>
        <begin position="386"/>
        <end position="411"/>
    </location>
</feature>
<keyword evidence="3 6" id="KW-0812">Transmembrane</keyword>
<dbReference type="InterPro" id="IPR025857">
    <property type="entry name" value="MacB_PCD"/>
</dbReference>
<dbReference type="GO" id="GO:0022857">
    <property type="term" value="F:transmembrane transporter activity"/>
    <property type="evidence" value="ECO:0007669"/>
    <property type="project" value="TreeGrafter"/>
</dbReference>
<keyword evidence="4 6" id="KW-1133">Transmembrane helix</keyword>
<evidence type="ECO:0000259" key="7">
    <source>
        <dbReference type="Pfam" id="PF02687"/>
    </source>
</evidence>
<proteinExistence type="predicted"/>
<dbReference type="RefSeq" id="WP_119753262.1">
    <property type="nucleotide sequence ID" value="NZ_CP032382.1"/>
</dbReference>
<evidence type="ECO:0000256" key="5">
    <source>
        <dbReference type="ARBA" id="ARBA00023136"/>
    </source>
</evidence>
<dbReference type="InterPro" id="IPR003838">
    <property type="entry name" value="ABC3_permease_C"/>
</dbReference>
<evidence type="ECO:0000256" key="3">
    <source>
        <dbReference type="ARBA" id="ARBA00022692"/>
    </source>
</evidence>
<evidence type="ECO:0000256" key="1">
    <source>
        <dbReference type="ARBA" id="ARBA00004651"/>
    </source>
</evidence>
<feature type="transmembrane region" description="Helical" evidence="6">
    <location>
        <begin position="295"/>
        <end position="316"/>
    </location>
</feature>
<feature type="transmembrane region" description="Helical" evidence="6">
    <location>
        <begin position="772"/>
        <end position="795"/>
    </location>
</feature>
<feature type="transmembrane region" description="Helical" evidence="6">
    <location>
        <begin position="432"/>
        <end position="456"/>
    </location>
</feature>
<accession>A0A385SJ50</accession>
<gene>
    <name evidence="9" type="ORF">D4L85_04890</name>
</gene>
<feature type="transmembrane region" description="Helical" evidence="6">
    <location>
        <begin position="686"/>
        <end position="710"/>
    </location>
</feature>
<dbReference type="EMBL" id="CP032382">
    <property type="protein sequence ID" value="AYB29955.1"/>
    <property type="molecule type" value="Genomic_DNA"/>
</dbReference>
<feature type="domain" description="ABC3 transporter permease C-terminal" evidence="7">
    <location>
        <begin position="689"/>
        <end position="802"/>
    </location>
</feature>
<dbReference type="OrthoDB" id="5933722at2"/>
<keyword evidence="10" id="KW-1185">Reference proteome</keyword>
<dbReference type="PANTHER" id="PTHR30572">
    <property type="entry name" value="MEMBRANE COMPONENT OF TRANSPORTER-RELATED"/>
    <property type="match status" value="1"/>
</dbReference>
<protein>
    <submittedName>
        <fullName evidence="9">ABC transporter permease</fullName>
    </submittedName>
</protein>
<dbReference type="InterPro" id="IPR050250">
    <property type="entry name" value="Macrolide_Exporter_MacB"/>
</dbReference>
<dbReference type="GO" id="GO:0005886">
    <property type="term" value="C:plasma membrane"/>
    <property type="evidence" value="ECO:0007669"/>
    <property type="project" value="UniProtKB-SubCell"/>
</dbReference>
<evidence type="ECO:0000256" key="4">
    <source>
        <dbReference type="ARBA" id="ARBA00022989"/>
    </source>
</evidence>
<feature type="transmembrane region" description="Helical" evidence="6">
    <location>
        <begin position="21"/>
        <end position="42"/>
    </location>
</feature>
<keyword evidence="2" id="KW-1003">Cell membrane</keyword>
<dbReference type="KEGG" id="chk:D4L85_04890"/>
<name>A0A385SJ50_9BACT</name>
<evidence type="ECO:0000256" key="2">
    <source>
        <dbReference type="ARBA" id="ARBA00022475"/>
    </source>
</evidence>
<dbReference type="Proteomes" id="UP000266183">
    <property type="component" value="Chromosome"/>
</dbReference>
<feature type="transmembrane region" description="Helical" evidence="6">
    <location>
        <begin position="345"/>
        <end position="366"/>
    </location>
</feature>
<organism evidence="9 10">
    <name type="scientific">Chryseolinea soli</name>
    <dbReference type="NCBI Taxonomy" id="2321403"/>
    <lineage>
        <taxon>Bacteria</taxon>
        <taxon>Pseudomonadati</taxon>
        <taxon>Bacteroidota</taxon>
        <taxon>Cytophagia</taxon>
        <taxon>Cytophagales</taxon>
        <taxon>Fulvivirgaceae</taxon>
        <taxon>Chryseolinea</taxon>
    </lineage>
</organism>
<reference evidence="10" key="1">
    <citation type="submission" date="2018-09" db="EMBL/GenBank/DDBJ databases">
        <title>Chryseolinea sp. KIS68-18 isolated from soil.</title>
        <authorList>
            <person name="Weon H.-Y."/>
            <person name="Kwon S.-W."/>
            <person name="Lee S.A."/>
        </authorList>
    </citation>
    <scope>NUCLEOTIDE SEQUENCE [LARGE SCALE GENOMIC DNA]</scope>
    <source>
        <strain evidence="10">KIS68-18</strain>
    </source>
</reference>
<comment type="subcellular location">
    <subcellularLocation>
        <location evidence="1">Cell membrane</location>
        <topology evidence="1">Multi-pass membrane protein</topology>
    </subcellularLocation>
</comment>
<evidence type="ECO:0000259" key="8">
    <source>
        <dbReference type="Pfam" id="PF12704"/>
    </source>
</evidence>
<dbReference type="Pfam" id="PF12704">
    <property type="entry name" value="MacB_PCD"/>
    <property type="match status" value="2"/>
</dbReference>